<dbReference type="GO" id="GO:0061595">
    <property type="term" value="F:6-deoxy-6-sulfofructose-1-phosphate aldolase activity"/>
    <property type="evidence" value="ECO:0007669"/>
    <property type="project" value="TreeGrafter"/>
</dbReference>
<dbReference type="SUPFAM" id="SSF51569">
    <property type="entry name" value="Aldolase"/>
    <property type="match status" value="1"/>
</dbReference>
<comment type="similarity">
    <text evidence="1">Belongs to the aldolase LacD family.</text>
</comment>
<feature type="non-terminal residue" evidence="3">
    <location>
        <position position="1"/>
    </location>
</feature>
<evidence type="ECO:0000313" key="3">
    <source>
        <dbReference type="EMBL" id="MDV5976791.1"/>
    </source>
</evidence>
<comment type="caution">
    <text evidence="3">The sequence shown here is derived from an EMBL/GenBank/DDBJ whole genome shotgun (WGS) entry which is preliminary data.</text>
</comment>
<dbReference type="EMBL" id="JAGQEX010000008">
    <property type="protein sequence ID" value="MDV5976791.1"/>
    <property type="molecule type" value="Genomic_DNA"/>
</dbReference>
<evidence type="ECO:0000256" key="2">
    <source>
        <dbReference type="ARBA" id="ARBA00023239"/>
    </source>
</evidence>
<dbReference type="PANTHER" id="PTHR39340">
    <property type="entry name" value="SULFOFRUCTOSEPHOSPHATE ALDOLASE"/>
    <property type="match status" value="1"/>
</dbReference>
<evidence type="ECO:0000256" key="1">
    <source>
        <dbReference type="ARBA" id="ARBA00008679"/>
    </source>
</evidence>
<dbReference type="InterPro" id="IPR002915">
    <property type="entry name" value="DeoC/FbaB/LacD_aldolase"/>
</dbReference>
<reference evidence="3" key="1">
    <citation type="submission" date="2021-04" db="EMBL/GenBank/DDBJ databases">
        <title>Draft genomes of 20 S. canis strains.</title>
        <authorList>
            <person name="Pagnossin D."/>
            <person name="Weir W."/>
            <person name="Smith A."/>
            <person name="Ure R."/>
            <person name="Oravcova K."/>
        </authorList>
    </citation>
    <scope>NUCLEOTIDE SEQUENCE</scope>
    <source>
        <strain evidence="3">284</strain>
    </source>
</reference>
<dbReference type="InterPro" id="IPR013785">
    <property type="entry name" value="Aldolase_TIM"/>
</dbReference>
<organism evidence="3 4">
    <name type="scientific">Streptococcus canis</name>
    <dbReference type="NCBI Taxonomy" id="1329"/>
    <lineage>
        <taxon>Bacteria</taxon>
        <taxon>Bacillati</taxon>
        <taxon>Bacillota</taxon>
        <taxon>Bacilli</taxon>
        <taxon>Lactobacillales</taxon>
        <taxon>Streptococcaceae</taxon>
        <taxon>Streptococcus</taxon>
    </lineage>
</organism>
<evidence type="ECO:0000313" key="4">
    <source>
        <dbReference type="Proteomes" id="UP001186118"/>
    </source>
</evidence>
<dbReference type="Proteomes" id="UP001186118">
    <property type="component" value="Unassembled WGS sequence"/>
</dbReference>
<dbReference type="AlphaFoldDB" id="A0AAE4Q5J0"/>
<accession>A0AAE4Q5J0</accession>
<dbReference type="Gene3D" id="3.20.20.70">
    <property type="entry name" value="Aldolase class I"/>
    <property type="match status" value="1"/>
</dbReference>
<dbReference type="GO" id="GO:1902777">
    <property type="term" value="P:6-sulfoquinovose(1-) catabolic process"/>
    <property type="evidence" value="ECO:0007669"/>
    <property type="project" value="TreeGrafter"/>
</dbReference>
<gene>
    <name evidence="3" type="ORF">KB584_04830</name>
</gene>
<proteinExistence type="inferred from homology"/>
<dbReference type="InterPro" id="IPR050552">
    <property type="entry name" value="LacD_aldolase"/>
</dbReference>
<dbReference type="Pfam" id="PF01791">
    <property type="entry name" value="DeoC"/>
    <property type="match status" value="1"/>
</dbReference>
<keyword evidence="2" id="KW-0456">Lyase</keyword>
<name>A0AAE4Q5J0_STRCB</name>
<sequence length="109" mass="11940">VLYSQAEAAQAFRDQEAASHLPYIYLSAGVSAQLFQETLRFAAAAGAKFNGVLCGRATWSGAVPVYIKEGEEAARNWLRTEGFQNIDELNKVLEETASPWTDKIITPCT</sequence>
<dbReference type="PANTHER" id="PTHR39340:SF1">
    <property type="entry name" value="SULFOFRUCTOSEPHOSPHATE ALDOLASE"/>
    <property type="match status" value="1"/>
</dbReference>
<protein>
    <submittedName>
        <fullName evidence="3">Tagatose-bisphosphate aldolase</fullName>
    </submittedName>
</protein>